<sequence length="278" mass="32063">MPIRTLLALLFLLISQPSLATNRYYSDNRLEPQPGFNWDWSVGVGYYIEDSYLIGLDSYDDGLEPDLNLVLSYNNFYLDIDHSQLSGGMVIGYSLVDKFDWGLDIVGTNVQAGFDETGLKIYDRDVVDELAGIDRRHYDFDVGLRLSRRFDDTQLSFELMHDITGTHNSWIFTSFLSRISQYRNWEFRTGLGLNYYSGDFTDYYFGIDAHEVTAQRPIYQAHASQSLVLEFHAEHPLSQNWVFLAGWLSTLFSSEISDSPIISQQYQHKAKVGVRYVF</sequence>
<gene>
    <name evidence="7" type="ORF">WCN91_11370</name>
</gene>
<evidence type="ECO:0000256" key="6">
    <source>
        <dbReference type="SAM" id="SignalP"/>
    </source>
</evidence>
<dbReference type="EMBL" id="JBCGCU010000012">
    <property type="protein sequence ID" value="MEM0516007.1"/>
    <property type="molecule type" value="Genomic_DNA"/>
</dbReference>
<keyword evidence="5" id="KW-0998">Cell outer membrane</keyword>
<dbReference type="RefSeq" id="WP_342679148.1">
    <property type="nucleotide sequence ID" value="NZ_JBCGCU010000012.1"/>
</dbReference>
<evidence type="ECO:0000256" key="3">
    <source>
        <dbReference type="ARBA" id="ARBA00022729"/>
    </source>
</evidence>
<evidence type="ECO:0000313" key="7">
    <source>
        <dbReference type="EMBL" id="MEM0516007.1"/>
    </source>
</evidence>
<dbReference type="Pfam" id="PF06629">
    <property type="entry name" value="MipA"/>
    <property type="match status" value="1"/>
</dbReference>
<dbReference type="PANTHER" id="PTHR38776">
    <property type="entry name" value="MLTA-INTERACTING PROTEIN-RELATED"/>
    <property type="match status" value="1"/>
</dbReference>
<evidence type="ECO:0000256" key="4">
    <source>
        <dbReference type="ARBA" id="ARBA00023136"/>
    </source>
</evidence>
<organism evidence="7 8">
    <name type="scientific">Pseudoalteromonas qingdaonensis</name>
    <dbReference type="NCBI Taxonomy" id="3131913"/>
    <lineage>
        <taxon>Bacteria</taxon>
        <taxon>Pseudomonadati</taxon>
        <taxon>Pseudomonadota</taxon>
        <taxon>Gammaproteobacteria</taxon>
        <taxon>Alteromonadales</taxon>
        <taxon>Pseudoalteromonadaceae</taxon>
        <taxon>Pseudoalteromonas</taxon>
    </lineage>
</organism>
<evidence type="ECO:0000313" key="8">
    <source>
        <dbReference type="Proteomes" id="UP001447008"/>
    </source>
</evidence>
<comment type="subcellular location">
    <subcellularLocation>
        <location evidence="1">Cell outer membrane</location>
    </subcellularLocation>
</comment>
<name>A0ABU9N098_9GAMM</name>
<dbReference type="InterPro" id="IPR010583">
    <property type="entry name" value="MipA"/>
</dbReference>
<keyword evidence="4" id="KW-0472">Membrane</keyword>
<reference evidence="7 8" key="1">
    <citation type="submission" date="2024-03" db="EMBL/GenBank/DDBJ databases">
        <title>Pseudoalteromonas qingdaonensis sp. nov., isolated from the intestines of marine benthic organisms.</title>
        <authorList>
            <person name="Lin X."/>
            <person name="Fang S."/>
            <person name="Hu X."/>
        </authorList>
    </citation>
    <scope>NUCLEOTIDE SEQUENCE [LARGE SCALE GENOMIC DNA]</scope>
    <source>
        <strain evidence="7 8">YIC-827</strain>
    </source>
</reference>
<accession>A0ABU9N098</accession>
<comment type="caution">
    <text evidence="7">The sequence shown here is derived from an EMBL/GenBank/DDBJ whole genome shotgun (WGS) entry which is preliminary data.</text>
</comment>
<feature type="signal peptide" evidence="6">
    <location>
        <begin position="1"/>
        <end position="20"/>
    </location>
</feature>
<evidence type="ECO:0000256" key="5">
    <source>
        <dbReference type="ARBA" id="ARBA00023237"/>
    </source>
</evidence>
<feature type="chain" id="PRO_5045413434" evidence="6">
    <location>
        <begin position="21"/>
        <end position="278"/>
    </location>
</feature>
<evidence type="ECO:0000256" key="1">
    <source>
        <dbReference type="ARBA" id="ARBA00004442"/>
    </source>
</evidence>
<keyword evidence="3 6" id="KW-0732">Signal</keyword>
<dbReference type="Proteomes" id="UP001447008">
    <property type="component" value="Unassembled WGS sequence"/>
</dbReference>
<comment type="similarity">
    <text evidence="2">Belongs to the MipA/OmpV family.</text>
</comment>
<evidence type="ECO:0000256" key="2">
    <source>
        <dbReference type="ARBA" id="ARBA00005722"/>
    </source>
</evidence>
<proteinExistence type="inferred from homology"/>
<protein>
    <submittedName>
        <fullName evidence="7">MipA/OmpV family protein</fullName>
    </submittedName>
</protein>
<keyword evidence="8" id="KW-1185">Reference proteome</keyword>
<dbReference type="PANTHER" id="PTHR38776:SF1">
    <property type="entry name" value="MLTA-INTERACTING PROTEIN-RELATED"/>
    <property type="match status" value="1"/>
</dbReference>